<dbReference type="Pfam" id="PF00593">
    <property type="entry name" value="TonB_dep_Rec_b-barrel"/>
    <property type="match status" value="1"/>
</dbReference>
<dbReference type="Proteomes" id="UP000183385">
    <property type="component" value="Unassembled WGS sequence"/>
</dbReference>
<evidence type="ECO:0000256" key="14">
    <source>
        <dbReference type="PROSITE-ProRule" id="PRU01360"/>
    </source>
</evidence>
<evidence type="ECO:0000256" key="2">
    <source>
        <dbReference type="ARBA" id="ARBA00009810"/>
    </source>
</evidence>
<evidence type="ECO:0000256" key="1">
    <source>
        <dbReference type="ARBA" id="ARBA00004571"/>
    </source>
</evidence>
<dbReference type="GO" id="GO:0015891">
    <property type="term" value="P:siderophore transport"/>
    <property type="evidence" value="ECO:0007669"/>
    <property type="project" value="InterPro"/>
</dbReference>
<evidence type="ECO:0000256" key="3">
    <source>
        <dbReference type="ARBA" id="ARBA00022448"/>
    </source>
</evidence>
<evidence type="ECO:0000256" key="5">
    <source>
        <dbReference type="ARBA" id="ARBA00022496"/>
    </source>
</evidence>
<evidence type="ECO:0000256" key="15">
    <source>
        <dbReference type="RuleBase" id="RU003357"/>
    </source>
</evidence>
<reference evidence="17 18" key="1">
    <citation type="submission" date="2016-10" db="EMBL/GenBank/DDBJ databases">
        <authorList>
            <person name="Varghese N."/>
            <person name="Submissions S."/>
        </authorList>
    </citation>
    <scope>NUCLEOTIDE SEQUENCE [LARGE SCALE GENOMIC DNA]</scope>
    <source>
        <strain evidence="17 18">LMG 18378</strain>
    </source>
</reference>
<dbReference type="PANTHER" id="PTHR32552:SF74">
    <property type="entry name" value="HYDROXAMATE SIDEROPHORE RECEPTOR FHUE"/>
    <property type="match status" value="1"/>
</dbReference>
<keyword evidence="12 17" id="KW-0675">Receptor</keyword>
<accession>A0AAQ1HLL8</accession>
<dbReference type="GO" id="GO:0038023">
    <property type="term" value="F:signaling receptor activity"/>
    <property type="evidence" value="ECO:0007669"/>
    <property type="project" value="InterPro"/>
</dbReference>
<dbReference type="PANTHER" id="PTHR32552">
    <property type="entry name" value="FERRICHROME IRON RECEPTOR-RELATED"/>
    <property type="match status" value="1"/>
</dbReference>
<evidence type="ECO:0000259" key="16">
    <source>
        <dbReference type="SMART" id="SM00965"/>
    </source>
</evidence>
<protein>
    <submittedName>
        <fullName evidence="17">Outer-membrane receptor for ferric coprogen and ferric-rhodotorulic acid</fullName>
    </submittedName>
</protein>
<keyword evidence="11 14" id="KW-0472">Membrane</keyword>
<comment type="similarity">
    <text evidence="2 14 15">Belongs to the TonB-dependent receptor family.</text>
</comment>
<keyword evidence="9" id="KW-0406">Ion transport</keyword>
<organism evidence="17 18">
    <name type="scientific">Pseudomonas citronellolis</name>
    <dbReference type="NCBI Taxonomy" id="53408"/>
    <lineage>
        <taxon>Bacteria</taxon>
        <taxon>Pseudomonadati</taxon>
        <taxon>Pseudomonadota</taxon>
        <taxon>Gammaproteobacteria</taxon>
        <taxon>Pseudomonadales</taxon>
        <taxon>Pseudomonadaceae</taxon>
        <taxon>Pseudomonas</taxon>
    </lineage>
</organism>
<dbReference type="InterPro" id="IPR039426">
    <property type="entry name" value="TonB-dep_rcpt-like"/>
</dbReference>
<dbReference type="Gene3D" id="3.55.50.30">
    <property type="match status" value="1"/>
</dbReference>
<dbReference type="EMBL" id="FOLS01000008">
    <property type="protein sequence ID" value="SFC62900.1"/>
    <property type="molecule type" value="Genomic_DNA"/>
</dbReference>
<dbReference type="FunFam" id="2.170.130.10:FF:000010">
    <property type="entry name" value="Ferripyoverdine receptor"/>
    <property type="match status" value="1"/>
</dbReference>
<dbReference type="PROSITE" id="PS52016">
    <property type="entry name" value="TONB_DEPENDENT_REC_3"/>
    <property type="match status" value="1"/>
</dbReference>
<comment type="subcellular location">
    <subcellularLocation>
        <location evidence="1 14">Cell outer membrane</location>
        <topology evidence="1 14">Multi-pass membrane protein</topology>
    </subcellularLocation>
</comment>
<dbReference type="GO" id="GO:0009279">
    <property type="term" value="C:cell outer membrane"/>
    <property type="evidence" value="ECO:0007669"/>
    <property type="project" value="UniProtKB-SubCell"/>
</dbReference>
<evidence type="ECO:0000256" key="4">
    <source>
        <dbReference type="ARBA" id="ARBA00022452"/>
    </source>
</evidence>
<comment type="caution">
    <text evidence="17">The sequence shown here is derived from an EMBL/GenBank/DDBJ whole genome shotgun (WGS) entry which is preliminary data.</text>
</comment>
<keyword evidence="7" id="KW-0732">Signal</keyword>
<proteinExistence type="inferred from homology"/>
<evidence type="ECO:0000256" key="8">
    <source>
        <dbReference type="ARBA" id="ARBA00023004"/>
    </source>
</evidence>
<dbReference type="Gene3D" id="2.40.170.20">
    <property type="entry name" value="TonB-dependent receptor, beta-barrel domain"/>
    <property type="match status" value="1"/>
</dbReference>
<evidence type="ECO:0000256" key="6">
    <source>
        <dbReference type="ARBA" id="ARBA00022692"/>
    </source>
</evidence>
<dbReference type="RefSeq" id="WP_079385588.1">
    <property type="nucleotide sequence ID" value="NZ_BGPP01000012.1"/>
</dbReference>
<dbReference type="Pfam" id="PF07660">
    <property type="entry name" value="STN"/>
    <property type="match status" value="1"/>
</dbReference>
<dbReference type="SMART" id="SM00965">
    <property type="entry name" value="STN"/>
    <property type="match status" value="1"/>
</dbReference>
<keyword evidence="10 15" id="KW-0798">TonB box</keyword>
<keyword evidence="18" id="KW-1185">Reference proteome</keyword>
<dbReference type="Gene3D" id="2.170.130.10">
    <property type="entry name" value="TonB-dependent receptor, plug domain"/>
    <property type="match status" value="1"/>
</dbReference>
<dbReference type="InterPro" id="IPR000531">
    <property type="entry name" value="Beta-barrel_TonB"/>
</dbReference>
<evidence type="ECO:0000256" key="9">
    <source>
        <dbReference type="ARBA" id="ARBA00023065"/>
    </source>
</evidence>
<evidence type="ECO:0000256" key="7">
    <source>
        <dbReference type="ARBA" id="ARBA00022729"/>
    </source>
</evidence>
<dbReference type="SUPFAM" id="SSF56935">
    <property type="entry name" value="Porins"/>
    <property type="match status" value="1"/>
</dbReference>
<keyword evidence="5" id="KW-0410">Iron transport</keyword>
<dbReference type="InterPro" id="IPR012910">
    <property type="entry name" value="Plug_dom"/>
</dbReference>
<keyword evidence="8" id="KW-0408">Iron</keyword>
<evidence type="ECO:0000313" key="18">
    <source>
        <dbReference type="Proteomes" id="UP000183385"/>
    </source>
</evidence>
<dbReference type="InterPro" id="IPR011662">
    <property type="entry name" value="Secretin/TonB_short_N"/>
</dbReference>
<keyword evidence="6 14" id="KW-0812">Transmembrane</keyword>
<name>A0AAQ1HLL8_9PSED</name>
<dbReference type="InterPro" id="IPR010105">
    <property type="entry name" value="TonB_sidphr_rcpt"/>
</dbReference>
<feature type="domain" description="Secretin/TonB short N-terminal" evidence="16">
    <location>
        <begin position="68"/>
        <end position="119"/>
    </location>
</feature>
<dbReference type="CDD" id="cd01347">
    <property type="entry name" value="ligand_gated_channel"/>
    <property type="match status" value="1"/>
</dbReference>
<dbReference type="Pfam" id="PF07715">
    <property type="entry name" value="Plug"/>
    <property type="match status" value="1"/>
</dbReference>
<evidence type="ECO:0000256" key="12">
    <source>
        <dbReference type="ARBA" id="ARBA00023170"/>
    </source>
</evidence>
<dbReference type="InterPro" id="IPR037066">
    <property type="entry name" value="Plug_dom_sf"/>
</dbReference>
<dbReference type="InterPro" id="IPR036942">
    <property type="entry name" value="Beta-barrel_TonB_sf"/>
</dbReference>
<keyword evidence="3 14" id="KW-0813">Transport</keyword>
<evidence type="ECO:0000313" key="17">
    <source>
        <dbReference type="EMBL" id="SFC62900.1"/>
    </source>
</evidence>
<keyword evidence="4 14" id="KW-1134">Transmembrane beta strand</keyword>
<dbReference type="AlphaFoldDB" id="A0AAQ1HLL8"/>
<keyword evidence="13 14" id="KW-0998">Cell outer membrane</keyword>
<evidence type="ECO:0000256" key="10">
    <source>
        <dbReference type="ARBA" id="ARBA00023077"/>
    </source>
</evidence>
<gene>
    <name evidence="17" type="ORF">SAMN05216577_10878</name>
</gene>
<evidence type="ECO:0000256" key="11">
    <source>
        <dbReference type="ARBA" id="ARBA00023136"/>
    </source>
</evidence>
<evidence type="ECO:0000256" key="13">
    <source>
        <dbReference type="ARBA" id="ARBA00023237"/>
    </source>
</evidence>
<dbReference type="NCBIfam" id="TIGR01783">
    <property type="entry name" value="TonB-siderophor"/>
    <property type="match status" value="1"/>
</dbReference>
<dbReference type="GO" id="GO:0015344">
    <property type="term" value="F:siderophore uptake transmembrane transporter activity"/>
    <property type="evidence" value="ECO:0007669"/>
    <property type="project" value="TreeGrafter"/>
</dbReference>
<sequence length="806" mass="88286">MPSRFSPPRVPRRTTFALTLRAILLGSAAATSLPSFGVQAEQADLRRYDLPAGSLEDSLNGFAQVAGITLPFDPALTQGKQAPALQGEFGIQDGLDYLLGGSGLAAERNASGHWVIFSAPAAEGALEMGSVTISGKAPGSVTEGSGEYTTASSSSSTRLNLALRDTPQSITVMTDQRIKDQNLNDLTEVMEATTGISVSRVGVGAENDTYWSRGFQINNFEVDGVPSSSRLGNFSQSTAMYDRIEIVRGATGLISGLGTPSATINMIRKRPTAEAQTNLSAEAGSWDRYGLGMDVSGPLTETGNVRGRLVLDYKTQNSWVDRYKQDNQLVYAITEFDLDDATLLTAGFSVQKNQADSPLRTGLQTFYSNGQKTDFSRSASSSPDWSYFDVNKSNVFVSLEHQFDNGWSAKAELGHTEYEFDELINYMNGEIDQATGAGAYLYPNRWSGTPRENNLDAYLTGPFSLLGREHELIAGITLSRYRESTPDRGGWYGPWTGYDGSIGNIHQWSGAAPRPDTSPIGKNLIEENQYAAYATSRWNLRDDLKLLLGGRVTDWKRSSDNTPYEGTPTSNEENRHGVFLPYAGLVYDLNDTWSAYASYTKIFNPQAYGIKGLDGKPLDPQEGTGYEVGIKAAPLDGRLNASLALFRIEQDNLAVYAGQFDTYYPEKGTTTEGLELEMNGELADGWNASAGYAYSVSRDQDDERIVTNIPRHSLKTFTSYRLPGAWNRLTLGGGVNWQSKIGQDLHTFEQGSYALVNVMARFAVTNQLDVAVNVNNLFDRTYYSYADSWSVYGAPRNLMTTLNYHF</sequence>